<gene>
    <name evidence="5" type="ORF">E3T55_01645</name>
</gene>
<comment type="similarity">
    <text evidence="1">Belongs to the ATP-dependent AMP-binding enzyme family.</text>
</comment>
<dbReference type="Gene3D" id="3.30.300.30">
    <property type="match status" value="1"/>
</dbReference>
<reference evidence="5 6" key="1">
    <citation type="submission" date="2019-03" db="EMBL/GenBank/DDBJ databases">
        <title>Genomics of glacier-inhabiting Cryobacterium strains.</title>
        <authorList>
            <person name="Liu Q."/>
            <person name="Xin Y.-H."/>
        </authorList>
    </citation>
    <scope>NUCLEOTIDE SEQUENCE [LARGE SCALE GENOMIC DNA]</scope>
    <source>
        <strain evidence="5 6">Hh14</strain>
    </source>
</reference>
<keyword evidence="2 5" id="KW-0436">Ligase</keyword>
<organism evidence="5 6">
    <name type="scientific">Cryobacterium frigoriphilum</name>
    <dbReference type="NCBI Taxonomy" id="1259150"/>
    <lineage>
        <taxon>Bacteria</taxon>
        <taxon>Bacillati</taxon>
        <taxon>Actinomycetota</taxon>
        <taxon>Actinomycetes</taxon>
        <taxon>Micrococcales</taxon>
        <taxon>Microbacteriaceae</taxon>
        <taxon>Cryobacterium</taxon>
    </lineage>
</organism>
<dbReference type="GO" id="GO:0006631">
    <property type="term" value="P:fatty acid metabolic process"/>
    <property type="evidence" value="ECO:0007669"/>
    <property type="project" value="TreeGrafter"/>
</dbReference>
<evidence type="ECO:0000313" key="5">
    <source>
        <dbReference type="EMBL" id="TFD55154.1"/>
    </source>
</evidence>
<keyword evidence="6" id="KW-1185">Reference proteome</keyword>
<proteinExistence type="inferred from homology"/>
<dbReference type="GO" id="GO:0031956">
    <property type="term" value="F:medium-chain fatty acid-CoA ligase activity"/>
    <property type="evidence" value="ECO:0007669"/>
    <property type="project" value="TreeGrafter"/>
</dbReference>
<dbReference type="EMBL" id="SOHE01000013">
    <property type="protein sequence ID" value="TFD55154.1"/>
    <property type="molecule type" value="Genomic_DNA"/>
</dbReference>
<dbReference type="InterPro" id="IPR042099">
    <property type="entry name" value="ANL_N_sf"/>
</dbReference>
<evidence type="ECO:0000256" key="1">
    <source>
        <dbReference type="ARBA" id="ARBA00006432"/>
    </source>
</evidence>
<dbReference type="SUPFAM" id="SSF56801">
    <property type="entry name" value="Acetyl-CoA synthetase-like"/>
    <property type="match status" value="1"/>
</dbReference>
<evidence type="ECO:0000259" key="4">
    <source>
        <dbReference type="Pfam" id="PF13193"/>
    </source>
</evidence>
<comment type="caution">
    <text evidence="5">The sequence shown here is derived from an EMBL/GenBank/DDBJ whole genome shotgun (WGS) entry which is preliminary data.</text>
</comment>
<accession>A0A4R9AAW8</accession>
<evidence type="ECO:0000259" key="3">
    <source>
        <dbReference type="Pfam" id="PF00501"/>
    </source>
</evidence>
<dbReference type="InterPro" id="IPR025110">
    <property type="entry name" value="AMP-bd_C"/>
</dbReference>
<protein>
    <submittedName>
        <fullName evidence="5">Long-chain fatty acid--CoA ligase</fullName>
    </submittedName>
</protein>
<dbReference type="InterPro" id="IPR000873">
    <property type="entry name" value="AMP-dep_synth/lig_dom"/>
</dbReference>
<dbReference type="OrthoDB" id="5240965at2"/>
<dbReference type="PROSITE" id="PS00455">
    <property type="entry name" value="AMP_BINDING"/>
    <property type="match status" value="1"/>
</dbReference>
<dbReference type="Pfam" id="PF00501">
    <property type="entry name" value="AMP-binding"/>
    <property type="match status" value="1"/>
</dbReference>
<dbReference type="AlphaFoldDB" id="A0A4R9AAW8"/>
<dbReference type="Proteomes" id="UP000297447">
    <property type="component" value="Unassembled WGS sequence"/>
</dbReference>
<sequence>MPFLNQLQHWAAVRPDAIAVDVATEAGPQRISYRDLRDRATARLGALSARPLTVLCEPNGIDCVVGLAAAIAAGRSCAVLDPGWPATQRAAVEARLRDLPELPEPRERPATILRDGPPDSVFLYGFTSGTTSVPKAFSRTRGSWPLMTTAAYFQVTEADVTLAPGPLSAGLSLYALAESLAVGGRFVTLPHLDVAAAVAAVRDRGVTRLVAVPAVLRLIVARAEASGVCGDAVTGIVSGGALLDPAVRAQLRAWAPNATLHEYYGAAELSFVSVSVLRPGDSAPDAAAASAVGRAFPGVTVRIRSESEPDRHIALGRTAGTIYVRSPLVSSGYVWGDDGTAFERDGDWCTVGDQGFLDSNGVLHYLGRRADMIVTAGGNVYPQAVEAALAGVPGVDTVVATGLTDAARGTRLVVAVLANSAEATLPRATLRAAATALLAEPHRPRGYYRLTELPLTPAGKLSRQLLCRWIEEGDDRVSTLE</sequence>
<evidence type="ECO:0000256" key="2">
    <source>
        <dbReference type="ARBA" id="ARBA00022598"/>
    </source>
</evidence>
<dbReference type="PANTHER" id="PTHR43201:SF5">
    <property type="entry name" value="MEDIUM-CHAIN ACYL-COA LIGASE ACSF2, MITOCHONDRIAL"/>
    <property type="match status" value="1"/>
</dbReference>
<feature type="domain" description="AMP-binding enzyme C-terminal" evidence="4">
    <location>
        <begin position="385"/>
        <end position="460"/>
    </location>
</feature>
<name>A0A4R9AAW8_9MICO</name>
<dbReference type="InterPro" id="IPR045851">
    <property type="entry name" value="AMP-bd_C_sf"/>
</dbReference>
<evidence type="ECO:0000313" key="6">
    <source>
        <dbReference type="Proteomes" id="UP000297447"/>
    </source>
</evidence>
<dbReference type="PANTHER" id="PTHR43201">
    <property type="entry name" value="ACYL-COA SYNTHETASE"/>
    <property type="match status" value="1"/>
</dbReference>
<dbReference type="InterPro" id="IPR020845">
    <property type="entry name" value="AMP-binding_CS"/>
</dbReference>
<dbReference type="RefSeq" id="WP_134517839.1">
    <property type="nucleotide sequence ID" value="NZ_SOHE01000013.1"/>
</dbReference>
<dbReference type="Pfam" id="PF13193">
    <property type="entry name" value="AMP-binding_C"/>
    <property type="match status" value="1"/>
</dbReference>
<feature type="domain" description="AMP-dependent synthetase/ligase" evidence="3">
    <location>
        <begin position="115"/>
        <end position="333"/>
    </location>
</feature>
<dbReference type="Gene3D" id="3.40.50.12780">
    <property type="entry name" value="N-terminal domain of ligase-like"/>
    <property type="match status" value="1"/>
</dbReference>